<keyword evidence="2" id="KW-1185">Reference proteome</keyword>
<dbReference type="EMBL" id="MDYQ01000335">
    <property type="protein sequence ID" value="PRP76321.1"/>
    <property type="molecule type" value="Genomic_DNA"/>
</dbReference>
<proteinExistence type="predicted"/>
<organism evidence="1 2">
    <name type="scientific">Planoprotostelium fungivorum</name>
    <dbReference type="NCBI Taxonomy" id="1890364"/>
    <lineage>
        <taxon>Eukaryota</taxon>
        <taxon>Amoebozoa</taxon>
        <taxon>Evosea</taxon>
        <taxon>Variosea</taxon>
        <taxon>Cavosteliida</taxon>
        <taxon>Cavosteliaceae</taxon>
        <taxon>Planoprotostelium</taxon>
    </lineage>
</organism>
<dbReference type="InParanoid" id="A0A2P6MX92"/>
<sequence length="80" mass="9321">MSLQKSIKTTRSQGHIQFFGQAIYNWPKTTGPQDHIQKFQSENGTAHMSLQKSVKDHRTTGPHPEILERMVYLICFYKSR</sequence>
<comment type="caution">
    <text evidence="1">The sequence shown here is derived from an EMBL/GenBank/DDBJ whole genome shotgun (WGS) entry which is preliminary data.</text>
</comment>
<protein>
    <submittedName>
        <fullName evidence="1">Uncharacterized protein</fullName>
    </submittedName>
</protein>
<evidence type="ECO:0000313" key="1">
    <source>
        <dbReference type="EMBL" id="PRP76321.1"/>
    </source>
</evidence>
<accession>A0A2P6MX92</accession>
<dbReference type="Proteomes" id="UP000241769">
    <property type="component" value="Unassembled WGS sequence"/>
</dbReference>
<gene>
    <name evidence="1" type="ORF">PROFUN_14444</name>
</gene>
<evidence type="ECO:0000313" key="2">
    <source>
        <dbReference type="Proteomes" id="UP000241769"/>
    </source>
</evidence>
<dbReference type="AlphaFoldDB" id="A0A2P6MX92"/>
<name>A0A2P6MX92_9EUKA</name>
<reference evidence="1 2" key="1">
    <citation type="journal article" date="2018" name="Genome Biol. Evol.">
        <title>Multiple Roots of Fruiting Body Formation in Amoebozoa.</title>
        <authorList>
            <person name="Hillmann F."/>
            <person name="Forbes G."/>
            <person name="Novohradska S."/>
            <person name="Ferling I."/>
            <person name="Riege K."/>
            <person name="Groth M."/>
            <person name="Westermann M."/>
            <person name="Marz M."/>
            <person name="Spaller T."/>
            <person name="Winckler T."/>
            <person name="Schaap P."/>
            <person name="Glockner G."/>
        </authorList>
    </citation>
    <scope>NUCLEOTIDE SEQUENCE [LARGE SCALE GENOMIC DNA]</scope>
    <source>
        <strain evidence="1 2">Jena</strain>
    </source>
</reference>